<evidence type="ECO:0000313" key="1">
    <source>
        <dbReference type="EMBL" id="EMB18277.1"/>
    </source>
</evidence>
<reference evidence="1" key="2">
    <citation type="journal article" date="2013" name="Mar. Genomics">
        <title>Expression of sulfatases in Rhodopirellula baltica and the diversity of sulfatases in the genus Rhodopirellula.</title>
        <authorList>
            <person name="Wegner C.E."/>
            <person name="Richter-Heitmann T."/>
            <person name="Klindworth A."/>
            <person name="Klockow C."/>
            <person name="Richter M."/>
            <person name="Achstetter T."/>
            <person name="Glockner F.O."/>
            <person name="Harder J."/>
        </authorList>
    </citation>
    <scope>NUCLEOTIDE SEQUENCE [LARGE SCALE GENOMIC DNA]</scope>
    <source>
        <strain evidence="1">6C</strain>
    </source>
</reference>
<dbReference type="Proteomes" id="UP000011529">
    <property type="component" value="Unassembled WGS sequence"/>
</dbReference>
<comment type="caution">
    <text evidence="1">The sequence shown here is derived from an EMBL/GenBank/DDBJ whole genome shotgun (WGS) entry which is preliminary data.</text>
</comment>
<protein>
    <submittedName>
        <fullName evidence="1">Uncharacterized protein</fullName>
    </submittedName>
</protein>
<evidence type="ECO:0000313" key="2">
    <source>
        <dbReference type="Proteomes" id="UP000011529"/>
    </source>
</evidence>
<gene>
    <name evidence="1" type="ORF">RE6C_00949</name>
</gene>
<sequence length="58" mass="6285">MILVPSNHLGKQLLSTTHIALNIPLFGSGNATQGHKCSIHAACTGVRTRFLVRSLKFQ</sequence>
<dbReference type="EMBL" id="ANMO01000053">
    <property type="protein sequence ID" value="EMB18277.1"/>
    <property type="molecule type" value="Genomic_DNA"/>
</dbReference>
<organism evidence="1 2">
    <name type="scientific">Rhodopirellula europaea 6C</name>
    <dbReference type="NCBI Taxonomy" id="1263867"/>
    <lineage>
        <taxon>Bacteria</taxon>
        <taxon>Pseudomonadati</taxon>
        <taxon>Planctomycetota</taxon>
        <taxon>Planctomycetia</taxon>
        <taxon>Pirellulales</taxon>
        <taxon>Pirellulaceae</taxon>
        <taxon>Rhodopirellula</taxon>
    </lineage>
</organism>
<reference evidence="1" key="1">
    <citation type="submission" date="2012-11" db="EMBL/GenBank/DDBJ databases">
        <title>Permanent draft genomes of Rhodopirellula europaea strain SH398 and 6C.</title>
        <authorList>
            <person name="Richter M."/>
            <person name="Richter-Heitmann T."/>
            <person name="Frank C."/>
            <person name="Harder J."/>
            <person name="Glockner F.O."/>
        </authorList>
    </citation>
    <scope>NUCLEOTIDE SEQUENCE</scope>
    <source>
        <strain evidence="1">6C</strain>
    </source>
</reference>
<dbReference type="PATRIC" id="fig|1263867.3.peg.1009"/>
<dbReference type="AlphaFoldDB" id="M2B013"/>
<accession>M2B013</accession>
<proteinExistence type="predicted"/>
<keyword evidence="2" id="KW-1185">Reference proteome</keyword>
<name>M2B013_9BACT</name>